<evidence type="ECO:0000256" key="1">
    <source>
        <dbReference type="SAM" id="MobiDB-lite"/>
    </source>
</evidence>
<keyword evidence="4" id="KW-1185">Reference proteome</keyword>
<evidence type="ECO:0008006" key="5">
    <source>
        <dbReference type="Google" id="ProtNLM"/>
    </source>
</evidence>
<name>A0A542ZPG8_RARFA</name>
<reference evidence="3 4" key="1">
    <citation type="submission" date="2019-06" db="EMBL/GenBank/DDBJ databases">
        <title>Sequencing the genomes of 1000 actinobacteria strains.</title>
        <authorList>
            <person name="Klenk H.-P."/>
        </authorList>
    </citation>
    <scope>NUCLEOTIDE SEQUENCE [LARGE SCALE GENOMIC DNA]</scope>
    <source>
        <strain evidence="3 4">DSM 4813</strain>
    </source>
</reference>
<keyword evidence="2" id="KW-1133">Transmembrane helix</keyword>
<feature type="region of interest" description="Disordered" evidence="1">
    <location>
        <begin position="240"/>
        <end position="292"/>
    </location>
</feature>
<dbReference type="Proteomes" id="UP000315389">
    <property type="component" value="Unassembled WGS sequence"/>
</dbReference>
<gene>
    <name evidence="3" type="ORF">FB461_1858</name>
</gene>
<feature type="transmembrane region" description="Helical" evidence="2">
    <location>
        <begin position="396"/>
        <end position="421"/>
    </location>
</feature>
<dbReference type="Gene3D" id="1.10.510.10">
    <property type="entry name" value="Transferase(Phosphotransferase) domain 1"/>
    <property type="match status" value="1"/>
</dbReference>
<dbReference type="SUPFAM" id="SSF56112">
    <property type="entry name" value="Protein kinase-like (PK-like)"/>
    <property type="match status" value="1"/>
</dbReference>
<feature type="compositionally biased region" description="Basic and acidic residues" evidence="1">
    <location>
        <begin position="473"/>
        <end position="482"/>
    </location>
</feature>
<dbReference type="EMBL" id="VFOS01000002">
    <property type="protein sequence ID" value="TQL62217.1"/>
    <property type="molecule type" value="Genomic_DNA"/>
</dbReference>
<comment type="caution">
    <text evidence="3">The sequence shown here is derived from an EMBL/GenBank/DDBJ whole genome shotgun (WGS) entry which is preliminary data.</text>
</comment>
<evidence type="ECO:0000256" key="2">
    <source>
        <dbReference type="SAM" id="Phobius"/>
    </source>
</evidence>
<feature type="compositionally biased region" description="Low complexity" evidence="1">
    <location>
        <begin position="439"/>
        <end position="456"/>
    </location>
</feature>
<dbReference type="InterPro" id="IPR011009">
    <property type="entry name" value="Kinase-like_dom_sf"/>
</dbReference>
<proteinExistence type="predicted"/>
<keyword evidence="2" id="KW-0812">Transmembrane</keyword>
<dbReference type="AlphaFoldDB" id="A0A542ZPG8"/>
<keyword evidence="2" id="KW-0472">Membrane</keyword>
<evidence type="ECO:0000313" key="4">
    <source>
        <dbReference type="Proteomes" id="UP000315389"/>
    </source>
</evidence>
<sequence length="597" mass="61166">MVDDSTPLLVGGRYRVDRSNPLDGPLTAWFGRDEILERGVLVIDVTETAAANGDTDIPAVLDAARRAALVSDRRLVKLLDVSQDSDLAYIVTEEPGGSSIAALLGSLSLTAEQGRALLGELATGLEVAGSRGVHHLDINSDAVFLTPKGPRLLGAGFAAALLGRPVPQEEDAAIFDTDQLRSFVRGLIPEEQLASDPTLSDVLDSSRVFVRPAQLAARLDPWDATTLVTLVDDLLADEDAHEDADKPASAGDAPPLVAPSRTSARARFAPDDQLSPPGTPPPAAPSRYTGLTGATGATPVRVSSGVAVSAGALAGGSASLLGPVLPGAAEPAPPVFAPVGAAGAATGTSAAGGGHSSVSGAVSAAFGAIDGPPVSGPGSHTERVSLSRRLQVSSTFVVLLLIVGLIGVGGVWAALTIGANLEPTHEVRSLRGSAAPVPSTSDGSDGDSQGSSASTAPPVIAEGAALDPDGDGDEHPELVDRAYDGDQQTFWTTRTYKTPNFGGYDRSGIGYGITLENEAQVSAVYLVTESKGGKFELRSTSLDDPSGGELLKSGKFSEDMEIELDKPVTTQSLVLWVTELPKTDDGYAITIGEINLS</sequence>
<evidence type="ECO:0000313" key="3">
    <source>
        <dbReference type="EMBL" id="TQL62217.1"/>
    </source>
</evidence>
<organism evidence="3 4">
    <name type="scientific">Rarobacter faecitabidus</name>
    <dbReference type="NCBI Taxonomy" id="13243"/>
    <lineage>
        <taxon>Bacteria</taxon>
        <taxon>Bacillati</taxon>
        <taxon>Actinomycetota</taxon>
        <taxon>Actinomycetes</taxon>
        <taxon>Micrococcales</taxon>
        <taxon>Rarobacteraceae</taxon>
        <taxon>Rarobacter</taxon>
    </lineage>
</organism>
<dbReference type="OrthoDB" id="9786339at2"/>
<protein>
    <recommendedName>
        <fullName evidence="5">Protein kinase domain-containing protein</fullName>
    </recommendedName>
</protein>
<accession>A0A542ZPG8</accession>
<dbReference type="RefSeq" id="WP_142121324.1">
    <property type="nucleotide sequence ID" value="NZ_BAAASV010000002.1"/>
</dbReference>
<feature type="region of interest" description="Disordered" evidence="1">
    <location>
        <begin position="429"/>
        <end position="482"/>
    </location>
</feature>